<comment type="cofactor">
    <cofactor evidence="1">
        <name>FAD</name>
        <dbReference type="ChEBI" id="CHEBI:57692"/>
    </cofactor>
</comment>
<dbReference type="AlphaFoldDB" id="A0A1I3UZZ4"/>
<dbReference type="SUPFAM" id="SSF51905">
    <property type="entry name" value="FAD/NAD(P)-binding domain"/>
    <property type="match status" value="1"/>
</dbReference>
<proteinExistence type="predicted"/>
<dbReference type="PANTHER" id="PTHR10742">
    <property type="entry name" value="FLAVIN MONOAMINE OXIDASE"/>
    <property type="match status" value="1"/>
</dbReference>
<dbReference type="InterPro" id="IPR002937">
    <property type="entry name" value="Amino_oxidase"/>
</dbReference>
<evidence type="ECO:0000256" key="3">
    <source>
        <dbReference type="PIRSR" id="PIRSR601613-1"/>
    </source>
</evidence>
<dbReference type="Proteomes" id="UP000183557">
    <property type="component" value="Unassembled WGS sequence"/>
</dbReference>
<evidence type="ECO:0000256" key="1">
    <source>
        <dbReference type="ARBA" id="ARBA00001974"/>
    </source>
</evidence>
<dbReference type="Pfam" id="PF01593">
    <property type="entry name" value="Amino_oxidase"/>
    <property type="match status" value="1"/>
</dbReference>
<reference evidence="6" key="1">
    <citation type="submission" date="2016-10" db="EMBL/GenBank/DDBJ databases">
        <authorList>
            <person name="Varghese N."/>
            <person name="Submissions S."/>
        </authorList>
    </citation>
    <scope>NUCLEOTIDE SEQUENCE [LARGE SCALE GENOMIC DNA]</scope>
    <source>
        <strain evidence="6">CGMCC 1.3704</strain>
    </source>
</reference>
<accession>A0A1I3UZZ4</accession>
<dbReference type="PANTHER" id="PTHR10742:SF342">
    <property type="entry name" value="AMINE OXIDASE"/>
    <property type="match status" value="1"/>
</dbReference>
<feature type="binding site" evidence="3">
    <location>
        <position position="265"/>
    </location>
    <ligand>
        <name>FAD</name>
        <dbReference type="ChEBI" id="CHEBI:57692"/>
    </ligand>
</feature>
<dbReference type="InterPro" id="IPR050281">
    <property type="entry name" value="Flavin_monoamine_oxidase"/>
</dbReference>
<feature type="binding site" evidence="3">
    <location>
        <begin position="58"/>
        <end position="59"/>
    </location>
    <ligand>
        <name>FAD</name>
        <dbReference type="ChEBI" id="CHEBI:57692"/>
    </ligand>
</feature>
<sequence>MVNQKSNRENGSSFLNIIQEGLPSTKQKKRIILLGAGMAGLVAGSLLKDAGHDVIILEANDRVGGRVHTIREPFTNGNYIDAGAMRFPTTHKFVQAYIEKFGLTTNPFINSTPEDLFMIHGQQVKRKEYEQNPGLLHLTLPEHEKRKTARELFLSAVQPFLDLYENSSDEEKERLKKELSHYSMEDYLRKNPFGPSLSRNAVRMIKLVLGIEGFPEYSFLDILIDITFPIFNGDTKFLEIAGGNDRLPNAFVPALIDNIYFEQKVTKIIHHQDRVSVYTEDQRFHSSTSWSGDLLLTTIPFTAFQFIDVFPLECLSVRKWHAIREVINVPAVKIGIEFKTKFWEKYPIGHIVSDLPTRFVYQKSHHQGLPGPGILLASYTWGHNALIFNSLSKKEAIKQVLQDLARVYGSIVYEEYMNGTVFNWSQNPYSAGCFTLFTPGQAQDLEEVIPRPEGLIHFAGEHTSSYHGWVEGAIQSGIRAAKQINDQN</sequence>
<dbReference type="GO" id="GO:0009063">
    <property type="term" value="P:amino acid catabolic process"/>
    <property type="evidence" value="ECO:0007669"/>
    <property type="project" value="TreeGrafter"/>
</dbReference>
<evidence type="ECO:0000259" key="4">
    <source>
        <dbReference type="Pfam" id="PF01593"/>
    </source>
</evidence>
<name>A0A1I3UZZ4_HALDA</name>
<dbReference type="Gene3D" id="3.90.660.10">
    <property type="match status" value="1"/>
</dbReference>
<gene>
    <name evidence="5" type="ORF">SAMN04487936_10568</name>
</gene>
<evidence type="ECO:0000256" key="2">
    <source>
        <dbReference type="ARBA" id="ARBA00023002"/>
    </source>
</evidence>
<dbReference type="Gene3D" id="3.50.50.60">
    <property type="entry name" value="FAD/NAD(P)-binding domain"/>
    <property type="match status" value="1"/>
</dbReference>
<organism evidence="5 6">
    <name type="scientific">Halobacillus dabanensis</name>
    <dbReference type="NCBI Taxonomy" id="240302"/>
    <lineage>
        <taxon>Bacteria</taxon>
        <taxon>Bacillati</taxon>
        <taxon>Bacillota</taxon>
        <taxon>Bacilli</taxon>
        <taxon>Bacillales</taxon>
        <taxon>Bacillaceae</taxon>
        <taxon>Halobacillus</taxon>
    </lineage>
</organism>
<dbReference type="RefSeq" id="WP_075036377.1">
    <property type="nucleotide sequence ID" value="NZ_FOSB01000005.1"/>
</dbReference>
<dbReference type="OrthoDB" id="25353at2"/>
<dbReference type="Gene3D" id="1.10.405.10">
    <property type="entry name" value="Guanine Nucleotide Dissociation Inhibitor, domain 1"/>
    <property type="match status" value="1"/>
</dbReference>
<dbReference type="GO" id="GO:0001716">
    <property type="term" value="F:L-amino-acid oxidase activity"/>
    <property type="evidence" value="ECO:0007669"/>
    <property type="project" value="TreeGrafter"/>
</dbReference>
<dbReference type="EMBL" id="FOSB01000005">
    <property type="protein sequence ID" value="SFJ88490.1"/>
    <property type="molecule type" value="Genomic_DNA"/>
</dbReference>
<protein>
    <submittedName>
        <fullName evidence="5">Monoamine oxidase</fullName>
    </submittedName>
</protein>
<keyword evidence="6" id="KW-1185">Reference proteome</keyword>
<evidence type="ECO:0000313" key="5">
    <source>
        <dbReference type="EMBL" id="SFJ88490.1"/>
    </source>
</evidence>
<feature type="binding site" evidence="3">
    <location>
        <position position="461"/>
    </location>
    <ligand>
        <name>FAD</name>
        <dbReference type="ChEBI" id="CHEBI:57692"/>
    </ligand>
</feature>
<keyword evidence="2" id="KW-0560">Oxidoreductase</keyword>
<dbReference type="InterPro" id="IPR001613">
    <property type="entry name" value="Flavin_amine_oxidase"/>
</dbReference>
<dbReference type="InterPro" id="IPR036188">
    <property type="entry name" value="FAD/NAD-bd_sf"/>
</dbReference>
<feature type="domain" description="Amine oxidase" evidence="4">
    <location>
        <begin position="38"/>
        <end position="484"/>
    </location>
</feature>
<feature type="binding site" evidence="3">
    <location>
        <position position="86"/>
    </location>
    <ligand>
        <name>substrate</name>
    </ligand>
</feature>
<dbReference type="PRINTS" id="PR00757">
    <property type="entry name" value="AMINEOXDASEF"/>
</dbReference>
<evidence type="ECO:0000313" key="6">
    <source>
        <dbReference type="Proteomes" id="UP000183557"/>
    </source>
</evidence>
<dbReference type="SUPFAM" id="SSF54373">
    <property type="entry name" value="FAD-linked reductases, C-terminal domain"/>
    <property type="match status" value="1"/>
</dbReference>
<feature type="binding site" evidence="3">
    <location>
        <begin position="83"/>
        <end position="86"/>
    </location>
    <ligand>
        <name>FAD</name>
        <dbReference type="ChEBI" id="CHEBI:57692"/>
    </ligand>
</feature>